<accession>A0A7K1TWZ3</accession>
<sequence>MTGLLRQYRREIRNIFLVAIAALVFPYLPALADKAMTTTGMIFTMSLAGAVVLAMTLKLYFRTLVMRITKENK</sequence>
<protein>
    <submittedName>
        <fullName evidence="2">Uncharacterized protein</fullName>
    </submittedName>
</protein>
<comment type="caution">
    <text evidence="2">The sequence shown here is derived from an EMBL/GenBank/DDBJ whole genome shotgun (WGS) entry which is preliminary data.</text>
</comment>
<proteinExistence type="predicted"/>
<organism evidence="2 3">
    <name type="scientific">Chitinophaga tropicalis</name>
    <dbReference type="NCBI Taxonomy" id="2683588"/>
    <lineage>
        <taxon>Bacteria</taxon>
        <taxon>Pseudomonadati</taxon>
        <taxon>Bacteroidota</taxon>
        <taxon>Chitinophagia</taxon>
        <taxon>Chitinophagales</taxon>
        <taxon>Chitinophagaceae</taxon>
        <taxon>Chitinophaga</taxon>
    </lineage>
</organism>
<evidence type="ECO:0000313" key="3">
    <source>
        <dbReference type="Proteomes" id="UP000461730"/>
    </source>
</evidence>
<keyword evidence="3" id="KW-1185">Reference proteome</keyword>
<gene>
    <name evidence="2" type="ORF">GO493_00050</name>
</gene>
<dbReference type="EMBL" id="WRXN01000001">
    <property type="protein sequence ID" value="MVT06631.1"/>
    <property type="molecule type" value="Genomic_DNA"/>
</dbReference>
<evidence type="ECO:0000313" key="2">
    <source>
        <dbReference type="EMBL" id="MVT06631.1"/>
    </source>
</evidence>
<feature type="transmembrane region" description="Helical" evidence="1">
    <location>
        <begin position="41"/>
        <end position="61"/>
    </location>
</feature>
<keyword evidence="1" id="KW-0812">Transmembrane</keyword>
<reference evidence="2 3" key="1">
    <citation type="submission" date="2019-12" db="EMBL/GenBank/DDBJ databases">
        <title>Chitinophaga sp. strain ysch24 (GDMCC 1.1355), whole genome shotgun sequence.</title>
        <authorList>
            <person name="Zhang X."/>
        </authorList>
    </citation>
    <scope>NUCLEOTIDE SEQUENCE [LARGE SCALE GENOMIC DNA]</scope>
    <source>
        <strain evidence="3">ysch24</strain>
    </source>
</reference>
<keyword evidence="1" id="KW-0472">Membrane</keyword>
<name>A0A7K1TWZ3_9BACT</name>
<dbReference type="Proteomes" id="UP000461730">
    <property type="component" value="Unassembled WGS sequence"/>
</dbReference>
<dbReference type="RefSeq" id="WP_157304029.1">
    <property type="nucleotide sequence ID" value="NZ_WRXN01000001.1"/>
</dbReference>
<keyword evidence="1" id="KW-1133">Transmembrane helix</keyword>
<dbReference type="AlphaFoldDB" id="A0A7K1TWZ3"/>
<feature type="transmembrane region" description="Helical" evidence="1">
    <location>
        <begin position="12"/>
        <end position="29"/>
    </location>
</feature>
<evidence type="ECO:0000256" key="1">
    <source>
        <dbReference type="SAM" id="Phobius"/>
    </source>
</evidence>